<dbReference type="PANTHER" id="PTHR13413:SF0">
    <property type="entry name" value="YLP MOTIF-CONTAINING PROTEIN 1"/>
    <property type="match status" value="1"/>
</dbReference>
<keyword evidence="3" id="KW-0678">Repressor</keyword>
<dbReference type="InterPro" id="IPR058903">
    <property type="entry name" value="Spectrin_YLPM1-like"/>
</dbReference>
<keyword evidence="2" id="KW-0488">Methylation</keyword>
<evidence type="ECO:0000313" key="15">
    <source>
        <dbReference type="EMBL" id="JAV22596.1"/>
    </source>
</evidence>
<name>A0A1Q3F4V8_CULTA</name>
<evidence type="ECO:0000256" key="6">
    <source>
        <dbReference type="ARBA" id="ARBA00023015"/>
    </source>
</evidence>
<feature type="compositionally biased region" description="Pro residues" evidence="13">
    <location>
        <begin position="109"/>
        <end position="119"/>
    </location>
</feature>
<feature type="region of interest" description="Disordered" evidence="13">
    <location>
        <begin position="351"/>
        <end position="394"/>
    </location>
</feature>
<comment type="subcellular location">
    <subcellularLocation>
        <location evidence="1">Nucleus speckle</location>
    </subcellularLocation>
</comment>
<dbReference type="GO" id="GO:0016607">
    <property type="term" value="C:nuclear speck"/>
    <property type="evidence" value="ECO:0007669"/>
    <property type="project" value="UniProtKB-SubCell"/>
</dbReference>
<evidence type="ECO:0000256" key="2">
    <source>
        <dbReference type="ARBA" id="ARBA00022481"/>
    </source>
</evidence>
<dbReference type="InterPro" id="IPR026314">
    <property type="entry name" value="YLP_motif_con_p1"/>
</dbReference>
<dbReference type="PANTHER" id="PTHR13413">
    <property type="entry name" value="YLP MOTIF CONTAINING PROTEIN NUCLEAR PROTEIN ZAP"/>
    <property type="match status" value="1"/>
</dbReference>
<feature type="compositionally biased region" description="Polar residues" evidence="13">
    <location>
        <begin position="728"/>
        <end position="750"/>
    </location>
</feature>
<keyword evidence="6" id="KW-0805">Transcription regulation</keyword>
<keyword evidence="8" id="KW-0539">Nucleus</keyword>
<dbReference type="InterPro" id="IPR027417">
    <property type="entry name" value="P-loop_NTPase"/>
</dbReference>
<organism evidence="15">
    <name type="scientific">Culex tarsalis</name>
    <name type="common">Encephalitis mosquito</name>
    <dbReference type="NCBI Taxonomy" id="7177"/>
    <lineage>
        <taxon>Eukaryota</taxon>
        <taxon>Metazoa</taxon>
        <taxon>Ecdysozoa</taxon>
        <taxon>Arthropoda</taxon>
        <taxon>Hexapoda</taxon>
        <taxon>Insecta</taxon>
        <taxon>Pterygota</taxon>
        <taxon>Neoptera</taxon>
        <taxon>Endopterygota</taxon>
        <taxon>Diptera</taxon>
        <taxon>Nematocera</taxon>
        <taxon>Culicoidea</taxon>
        <taxon>Culicidae</taxon>
        <taxon>Culicinae</taxon>
        <taxon>Culicini</taxon>
        <taxon>Culex</taxon>
        <taxon>Culex</taxon>
    </lineage>
</organism>
<feature type="compositionally biased region" description="Low complexity" evidence="13">
    <location>
        <begin position="454"/>
        <end position="468"/>
    </location>
</feature>
<evidence type="ECO:0000256" key="13">
    <source>
        <dbReference type="SAM" id="MobiDB-lite"/>
    </source>
</evidence>
<dbReference type="Pfam" id="PF26583">
    <property type="entry name" value="Spectrin_YLPM1"/>
    <property type="match status" value="1"/>
</dbReference>
<feature type="compositionally biased region" description="Basic and acidic residues" evidence="13">
    <location>
        <begin position="1078"/>
        <end position="1103"/>
    </location>
</feature>
<feature type="domain" description="YLPM1-like spectrin repeat" evidence="14">
    <location>
        <begin position="145"/>
        <end position="214"/>
    </location>
</feature>
<evidence type="ECO:0000259" key="14">
    <source>
        <dbReference type="Pfam" id="PF26583"/>
    </source>
</evidence>
<feature type="compositionally biased region" description="Polar residues" evidence="13">
    <location>
        <begin position="707"/>
        <end position="716"/>
    </location>
</feature>
<feature type="compositionally biased region" description="Basic residues" evidence="13">
    <location>
        <begin position="767"/>
        <end position="781"/>
    </location>
</feature>
<evidence type="ECO:0000256" key="8">
    <source>
        <dbReference type="ARBA" id="ARBA00023242"/>
    </source>
</evidence>
<proteinExistence type="predicted"/>
<feature type="region of interest" description="Disordered" evidence="13">
    <location>
        <begin position="438"/>
        <end position="577"/>
    </location>
</feature>
<comment type="function">
    <text evidence="9">Plays a role in the reduction of telomerase activity during differentiation of embryonic stem cells by binding to the core promoter of TERT and controlling its down-regulation.</text>
</comment>
<evidence type="ECO:0000256" key="3">
    <source>
        <dbReference type="ARBA" id="ARBA00022491"/>
    </source>
</evidence>
<reference evidence="15" key="1">
    <citation type="submission" date="2017-01" db="EMBL/GenBank/DDBJ databases">
        <title>A deep insight into the sialotranscriptome of adult male and female Cluex tarsalis mosquitoes.</title>
        <authorList>
            <person name="Ribeiro J.M."/>
            <person name="Moreira F."/>
            <person name="Bernard K.A."/>
            <person name="Calvo E."/>
        </authorList>
    </citation>
    <scope>NUCLEOTIDE SEQUENCE</scope>
    <source>
        <strain evidence="15">Kern County</strain>
        <tissue evidence="15">Salivary glands</tissue>
    </source>
</reference>
<accession>A0A1Q3F4V8</accession>
<sequence>MSWPGNSWPAASQQATYGGYSTAVPPPSVAPTAVAPAAQSGYSTMAPDQYAQWQQWQQYQQQYAQWHAQYGEQYARQMGTPIAPVPTPAAIPMPTPAVPPAPYAAPPPTVLAAPPPPAEPHPDTLAASTPKPVPPPPPPQEDEQSQKTAEELAFDEQFRKWEEEFENWKSKNANHPDKAAYREYEKKFIECRKKLLERRVQLRNKRLAELAAKANQPPPPPPAETAGVGMGLFANALGGGSSGAAAGGIPGLDLLNENKTGEEEKKTSALGQVGEVIELDDDNENDVKPDVAKITPANPVTALASLLKDPKVSALLNIITNNTQGTLPNLPAGQTDILQKLHSAAGAVVNANGTTPPQPPQVPLADERSRTSLHSGGDIDERAPFPAYHQQPPPLPQTLNFAGIPGVSAPPPNLANNGYGYGPLPNYATAPPPPSGPVVPLMGVDVSRPPPMAGSPAPSNASSTNSQNRQSRWGQNKAPNKKQPFNGKDFKQGPPPQQQQQQNQQQNQQRSSRWGMKEKSPNSGAPPPRQQQFNNGGKPPVPKELLDERNLPTYYSGHLDELQVDPELGTPCAVPKPEWMTEDEYDEIYDRYENVEVFEERKYKMELAIRMLEQQKKREQMMNGGAGAGAGAGQRFPPVKRPNPFASDDDFFRPKQVIDYSNGAPQVIDYGHSSTPSSSQGNGNFGRSERPALGPAPQGPPQRFDYNHSQQGSSENRPFHAERPPHYTENSTSKLAQMHQNPNPLESNPNYPCKFILMNDNRPNRPSTKRGKRASSIRKQKLREQQQGQLGPHQQEEEQQQQPQQFADIDERPPFVGDLPKANVVAAAPFEHPVALQDEPLSDYELEMKRGEPVAESSLAVPCTIVPIEDLLMKPGRFQRPPKICFVMRGLPGSGKSYLARMIKDCEVKQGGQAPRVLSLDDYFLVETEEREPDPKTGRPVLVTKAEYKFDGDMEDIYMQNLVKAFKRTVTEDVFHFIIIDCPNEHLKYYNEFYAFARSNGFKVFTVTLQTEIDLCIEQNVHNRTADEIRSYANNWTLGPDDHPLINASILFDTDDAPLAAGAAPADMDLCSEEEDEGFQKEAADEPKDGKDEEQADDTARQDADEDSNLEGPEVRCD</sequence>
<evidence type="ECO:0000256" key="9">
    <source>
        <dbReference type="ARBA" id="ARBA00058677"/>
    </source>
</evidence>
<feature type="region of interest" description="Disordered" evidence="13">
    <location>
        <begin position="1"/>
        <end position="33"/>
    </location>
</feature>
<keyword evidence="7" id="KW-0804">Transcription</keyword>
<feature type="compositionally biased region" description="Polar residues" evidence="13">
    <location>
        <begin position="469"/>
        <end position="478"/>
    </location>
</feature>
<dbReference type="Gene3D" id="3.40.50.300">
    <property type="entry name" value="P-loop containing nucleotide triphosphate hydrolases"/>
    <property type="match status" value="1"/>
</dbReference>
<dbReference type="SUPFAM" id="SSF52540">
    <property type="entry name" value="P-loop containing nucleoside triphosphate hydrolases"/>
    <property type="match status" value="1"/>
</dbReference>
<comment type="subunit">
    <text evidence="10">Interacts with PPP1CA and NCOA5. Forms a complex with ILF2, ILF3, KHDRBS1, RBMX, NCOA5 and PPP1CA.</text>
</comment>
<dbReference type="AlphaFoldDB" id="A0A1Q3F4V8"/>
<feature type="compositionally biased region" description="Low complexity" evidence="13">
    <location>
        <begin position="498"/>
        <end position="509"/>
    </location>
</feature>
<feature type="region of interest" description="Disordered" evidence="13">
    <location>
        <begin position="109"/>
        <end position="150"/>
    </location>
</feature>
<keyword evidence="5" id="KW-0832">Ubl conjugation</keyword>
<feature type="compositionally biased region" description="Polar residues" evidence="13">
    <location>
        <begin position="672"/>
        <end position="682"/>
    </location>
</feature>
<evidence type="ECO:0000256" key="12">
    <source>
        <dbReference type="ARBA" id="ARBA00083294"/>
    </source>
</evidence>
<evidence type="ECO:0000256" key="11">
    <source>
        <dbReference type="ARBA" id="ARBA00068971"/>
    </source>
</evidence>
<protein>
    <recommendedName>
        <fullName evidence="11">YLP motif-containing protein 1</fullName>
    </recommendedName>
    <alternativeName>
        <fullName evidence="12">Nuclear protein ZAP3</fullName>
    </alternativeName>
</protein>
<dbReference type="EMBL" id="GFDL01012449">
    <property type="protein sequence ID" value="JAV22596.1"/>
    <property type="molecule type" value="Transcribed_RNA"/>
</dbReference>
<feature type="compositionally biased region" description="Basic and acidic residues" evidence="13">
    <location>
        <begin position="717"/>
        <end position="726"/>
    </location>
</feature>
<evidence type="ECO:0000256" key="5">
    <source>
        <dbReference type="ARBA" id="ARBA00022843"/>
    </source>
</evidence>
<evidence type="ECO:0000256" key="10">
    <source>
        <dbReference type="ARBA" id="ARBA00065932"/>
    </source>
</evidence>
<keyword evidence="4" id="KW-1017">Isopeptide bond</keyword>
<feature type="region of interest" description="Disordered" evidence="13">
    <location>
        <begin position="618"/>
        <end position="804"/>
    </location>
</feature>
<evidence type="ECO:0000256" key="4">
    <source>
        <dbReference type="ARBA" id="ARBA00022499"/>
    </source>
</evidence>
<evidence type="ECO:0000256" key="7">
    <source>
        <dbReference type="ARBA" id="ARBA00023163"/>
    </source>
</evidence>
<feature type="region of interest" description="Disordered" evidence="13">
    <location>
        <begin position="1068"/>
        <end position="1118"/>
    </location>
</feature>
<dbReference type="GO" id="GO:0032204">
    <property type="term" value="P:regulation of telomere maintenance"/>
    <property type="evidence" value="ECO:0007669"/>
    <property type="project" value="TreeGrafter"/>
</dbReference>
<dbReference type="FunFam" id="3.40.50.300:FF:000399">
    <property type="entry name" value="YLP motif containing 1"/>
    <property type="match status" value="1"/>
</dbReference>
<evidence type="ECO:0000256" key="1">
    <source>
        <dbReference type="ARBA" id="ARBA00004324"/>
    </source>
</evidence>